<dbReference type="InterPro" id="IPR032675">
    <property type="entry name" value="LRR_dom_sf"/>
</dbReference>
<dbReference type="InterPro" id="IPR027417">
    <property type="entry name" value="P-loop_NTPase"/>
</dbReference>
<evidence type="ECO:0008006" key="12">
    <source>
        <dbReference type="Google" id="ProtNLM"/>
    </source>
</evidence>
<keyword evidence="2" id="KW-0433">Leucine-rich repeat</keyword>
<dbReference type="Gene3D" id="1.10.10.10">
    <property type="entry name" value="Winged helix-like DNA-binding domain superfamily/Winged helix DNA-binding domain"/>
    <property type="match status" value="1"/>
</dbReference>
<dbReference type="STRING" id="4537.A0A0E0MH84"/>
<dbReference type="Gene3D" id="1.20.5.4130">
    <property type="match status" value="1"/>
</dbReference>
<dbReference type="InterPro" id="IPR002182">
    <property type="entry name" value="NB-ARC"/>
</dbReference>
<name>A0A0E0MH84_ORYPU</name>
<dbReference type="GO" id="GO:0098542">
    <property type="term" value="P:defense response to other organism"/>
    <property type="evidence" value="ECO:0007669"/>
    <property type="project" value="TreeGrafter"/>
</dbReference>
<dbReference type="HOGENOM" id="CLU_000837_8_10_1"/>
<reference evidence="10" key="2">
    <citation type="submission" date="2018-05" db="EMBL/GenBank/DDBJ databases">
        <title>OpunRS2 (Oryza punctata Reference Sequence Version 2).</title>
        <authorList>
            <person name="Zhang J."/>
            <person name="Kudrna D."/>
            <person name="Lee S."/>
            <person name="Talag J."/>
            <person name="Welchert J."/>
            <person name="Wing R.A."/>
        </authorList>
    </citation>
    <scope>NUCLEOTIDE SEQUENCE [LARGE SCALE GENOMIC DNA]</scope>
</reference>
<dbReference type="Gramene" id="OPUNC11G16460.1">
    <property type="protein sequence ID" value="OPUNC11G16460.1"/>
    <property type="gene ID" value="OPUNC11G16460"/>
</dbReference>
<dbReference type="Gene3D" id="3.40.50.300">
    <property type="entry name" value="P-loop containing nucleotide triphosphate hydrolases"/>
    <property type="match status" value="1"/>
</dbReference>
<keyword evidence="4" id="KW-0547">Nucleotide-binding</keyword>
<dbReference type="InterPro" id="IPR036388">
    <property type="entry name" value="WH-like_DNA-bd_sf"/>
</dbReference>
<comment type="similarity">
    <text evidence="1">Belongs to the disease resistance NB-LRR family.</text>
</comment>
<evidence type="ECO:0000256" key="2">
    <source>
        <dbReference type="ARBA" id="ARBA00022614"/>
    </source>
</evidence>
<feature type="domain" description="Disease resistance protein winged helix" evidence="8">
    <location>
        <begin position="408"/>
        <end position="483"/>
    </location>
</feature>
<dbReference type="Proteomes" id="UP000026962">
    <property type="component" value="Chromosome 11"/>
</dbReference>
<keyword evidence="11" id="KW-1185">Reference proteome</keyword>
<feature type="domain" description="R13L1/DRL21-like LRR repeat region" evidence="9">
    <location>
        <begin position="664"/>
        <end position="749"/>
    </location>
</feature>
<feature type="domain" description="NB-ARC" evidence="6">
    <location>
        <begin position="196"/>
        <end position="361"/>
    </location>
</feature>
<reference evidence="10" key="1">
    <citation type="submission" date="2015-04" db="UniProtKB">
        <authorList>
            <consortium name="EnsemblPlants"/>
        </authorList>
    </citation>
    <scope>IDENTIFICATION</scope>
</reference>
<dbReference type="OMA" id="KNEVMRW"/>
<evidence type="ECO:0000259" key="6">
    <source>
        <dbReference type="Pfam" id="PF00931"/>
    </source>
</evidence>
<dbReference type="Pfam" id="PF25019">
    <property type="entry name" value="LRR_R13L1-DRL21"/>
    <property type="match status" value="1"/>
</dbReference>
<dbReference type="EnsemblPlants" id="OPUNC11G16460.1">
    <property type="protein sequence ID" value="OPUNC11G16460.1"/>
    <property type="gene ID" value="OPUNC11G16460"/>
</dbReference>
<dbReference type="PRINTS" id="PR00364">
    <property type="entry name" value="DISEASERSIST"/>
</dbReference>
<dbReference type="Gene3D" id="3.80.10.10">
    <property type="entry name" value="Ribonuclease Inhibitor"/>
    <property type="match status" value="1"/>
</dbReference>
<dbReference type="InterPro" id="IPR058922">
    <property type="entry name" value="WHD_DRP"/>
</dbReference>
<evidence type="ECO:0000313" key="11">
    <source>
        <dbReference type="Proteomes" id="UP000026962"/>
    </source>
</evidence>
<sequence>MAATAALFFAGKSVATPAISFIVNKAFSYLSEWHQAEGMKVVKDRLLRRLNQIQAVYDAVDRQQINEQSDALDKWLWEFRDAVEGAEDVLDEIDYYKLEEEAGVHNLELEVAKYTSEGNMVNKLRKALTRLDETAAGVGTFLHLITRFDSALLPDHAEKINQETSSTLVATEIFGRDTEKNEVMRWLVDNIEGDPNTPRINRVPVSAIIGMGGIGKTTLAQIVCKELRDFTYFDCIVWVHVSDNSFNAARITKNILEALTKQKPNADTLEALQHILKENLKSKKFLLILDDVWEDSNWGEWQKLMAPFQNSPHNGSRILLTTRMTSVADMVTSVMRSNNDYMNLNGLDEYHNFMMFKKYAFYGMKTEDYEHLLPLAERIAKKFQGCPLVTKIASEHLRSNFCFRYCSIFPKGYEFKKDEIVKMWMGSGLILIDSGTERPEDIGERYLVQLARKSFFTFATVGDPCSKFYAEYYVMHDLLHELACSVSAGECLRLESGGYMQRKCTVRHLWIANFNKLTTEEIKAISSFENLRSLIIEDPYHVNDVWISALEEVVQLLRGLRLLSLKGITKFCLAKEVVNKHLRYISFSGMQDMDGISKLYHLQVLTTVKRISTAPKQVNNIENLSHLRYVSYGSNGFGEFFVGRLTSLQELHNFEIQLKEGYRISSLRNLNSICKLQICNLENVGTHKEIIEAKLRDKSYLRSLSLNWSKTTNVLKNDDDLILDKLEPHSHLENLEISGYNGLRFPTWLSIHA</sequence>
<evidence type="ECO:0000256" key="5">
    <source>
        <dbReference type="ARBA" id="ARBA00022821"/>
    </source>
</evidence>
<feature type="domain" description="Disease resistance N-terminal" evidence="7">
    <location>
        <begin position="18"/>
        <end position="101"/>
    </location>
</feature>
<evidence type="ECO:0000256" key="4">
    <source>
        <dbReference type="ARBA" id="ARBA00022741"/>
    </source>
</evidence>
<dbReference type="AlphaFoldDB" id="A0A0E0MH84"/>
<dbReference type="SUPFAM" id="SSF52540">
    <property type="entry name" value="P-loop containing nucleoside triphosphate hydrolases"/>
    <property type="match status" value="1"/>
</dbReference>
<evidence type="ECO:0000313" key="10">
    <source>
        <dbReference type="EnsemblPlants" id="OPUNC11G16460.1"/>
    </source>
</evidence>
<evidence type="ECO:0000256" key="1">
    <source>
        <dbReference type="ARBA" id="ARBA00008894"/>
    </source>
</evidence>
<dbReference type="Pfam" id="PF23559">
    <property type="entry name" value="WHD_DRP"/>
    <property type="match status" value="1"/>
</dbReference>
<organism evidence="10">
    <name type="scientific">Oryza punctata</name>
    <name type="common">Red rice</name>
    <dbReference type="NCBI Taxonomy" id="4537"/>
    <lineage>
        <taxon>Eukaryota</taxon>
        <taxon>Viridiplantae</taxon>
        <taxon>Streptophyta</taxon>
        <taxon>Embryophyta</taxon>
        <taxon>Tracheophyta</taxon>
        <taxon>Spermatophyta</taxon>
        <taxon>Magnoliopsida</taxon>
        <taxon>Liliopsida</taxon>
        <taxon>Poales</taxon>
        <taxon>Poaceae</taxon>
        <taxon>BOP clade</taxon>
        <taxon>Oryzoideae</taxon>
        <taxon>Oryzeae</taxon>
        <taxon>Oryzinae</taxon>
        <taxon>Oryza</taxon>
    </lineage>
</organism>
<accession>A0A0E0MH84</accession>
<dbReference type="eggNOG" id="KOG4658">
    <property type="taxonomic scope" value="Eukaryota"/>
</dbReference>
<dbReference type="SUPFAM" id="SSF52058">
    <property type="entry name" value="L domain-like"/>
    <property type="match status" value="1"/>
</dbReference>
<keyword evidence="5" id="KW-0611">Plant defense</keyword>
<evidence type="ECO:0000259" key="9">
    <source>
        <dbReference type="Pfam" id="PF25019"/>
    </source>
</evidence>
<evidence type="ECO:0000256" key="3">
    <source>
        <dbReference type="ARBA" id="ARBA00022737"/>
    </source>
</evidence>
<evidence type="ECO:0000259" key="7">
    <source>
        <dbReference type="Pfam" id="PF18052"/>
    </source>
</evidence>
<dbReference type="Pfam" id="PF18052">
    <property type="entry name" value="Rx_N"/>
    <property type="match status" value="1"/>
</dbReference>
<dbReference type="PANTHER" id="PTHR23155:SF1045">
    <property type="entry name" value="OS12G0204800 PROTEIN"/>
    <property type="match status" value="1"/>
</dbReference>
<evidence type="ECO:0000259" key="8">
    <source>
        <dbReference type="Pfam" id="PF23559"/>
    </source>
</evidence>
<keyword evidence="3" id="KW-0677">Repeat</keyword>
<dbReference type="Pfam" id="PF00931">
    <property type="entry name" value="NB-ARC"/>
    <property type="match status" value="1"/>
</dbReference>
<dbReference type="InterPro" id="IPR056789">
    <property type="entry name" value="LRR_R13L1-DRL21"/>
</dbReference>
<protein>
    <recommendedName>
        <fullName evidence="12">NB-ARC domain-containing protein</fullName>
    </recommendedName>
</protein>
<dbReference type="PANTHER" id="PTHR23155">
    <property type="entry name" value="DISEASE RESISTANCE PROTEIN RP"/>
    <property type="match status" value="1"/>
</dbReference>
<dbReference type="InterPro" id="IPR044974">
    <property type="entry name" value="Disease_R_plants"/>
</dbReference>
<dbReference type="GO" id="GO:0043531">
    <property type="term" value="F:ADP binding"/>
    <property type="evidence" value="ECO:0007669"/>
    <property type="project" value="InterPro"/>
</dbReference>
<dbReference type="InterPro" id="IPR041118">
    <property type="entry name" value="Rx_N"/>
</dbReference>
<proteinExistence type="inferred from homology"/>